<protein>
    <submittedName>
        <fullName evidence="2">Uncharacterized protein</fullName>
    </submittedName>
</protein>
<organism evidence="2 3">
    <name type="scientific">Pyrus ussuriensis x Pyrus communis</name>
    <dbReference type="NCBI Taxonomy" id="2448454"/>
    <lineage>
        <taxon>Eukaryota</taxon>
        <taxon>Viridiplantae</taxon>
        <taxon>Streptophyta</taxon>
        <taxon>Embryophyta</taxon>
        <taxon>Tracheophyta</taxon>
        <taxon>Spermatophyta</taxon>
        <taxon>Magnoliopsida</taxon>
        <taxon>eudicotyledons</taxon>
        <taxon>Gunneridae</taxon>
        <taxon>Pentapetalae</taxon>
        <taxon>rosids</taxon>
        <taxon>fabids</taxon>
        <taxon>Rosales</taxon>
        <taxon>Rosaceae</taxon>
        <taxon>Amygdaloideae</taxon>
        <taxon>Maleae</taxon>
        <taxon>Pyrus</taxon>
    </lineage>
</organism>
<dbReference type="AlphaFoldDB" id="A0A5N5HN51"/>
<keyword evidence="3" id="KW-1185">Reference proteome</keyword>
<gene>
    <name evidence="2" type="ORF">D8674_020578</name>
</gene>
<reference evidence="3" key="2">
    <citation type="submission" date="2019-10" db="EMBL/GenBank/DDBJ databases">
        <title>A de novo genome assembly of a pear dwarfing rootstock.</title>
        <authorList>
            <person name="Wang F."/>
            <person name="Wang J."/>
            <person name="Li S."/>
            <person name="Zhang Y."/>
            <person name="Fang M."/>
            <person name="Ma L."/>
            <person name="Zhao Y."/>
            <person name="Jiang S."/>
        </authorList>
    </citation>
    <scope>NUCLEOTIDE SEQUENCE [LARGE SCALE GENOMIC DNA]</scope>
</reference>
<proteinExistence type="predicted"/>
<reference evidence="2 3" key="1">
    <citation type="submission" date="2019-09" db="EMBL/GenBank/DDBJ databases">
        <authorList>
            <person name="Ou C."/>
        </authorList>
    </citation>
    <scope>NUCLEOTIDE SEQUENCE [LARGE SCALE GENOMIC DNA]</scope>
    <source>
        <strain evidence="2">S2</strain>
        <tissue evidence="2">Leaf</tissue>
    </source>
</reference>
<evidence type="ECO:0000313" key="2">
    <source>
        <dbReference type="EMBL" id="KAB2626960.1"/>
    </source>
</evidence>
<dbReference type="EMBL" id="SMOL01000157">
    <property type="protein sequence ID" value="KAB2626960.1"/>
    <property type="molecule type" value="Genomic_DNA"/>
</dbReference>
<name>A0A5N5HN51_9ROSA</name>
<reference evidence="2 3" key="3">
    <citation type="submission" date="2019-11" db="EMBL/GenBank/DDBJ databases">
        <title>A de novo genome assembly of a pear dwarfing rootstock.</title>
        <authorList>
            <person name="Wang F."/>
            <person name="Wang J."/>
            <person name="Li S."/>
            <person name="Zhang Y."/>
            <person name="Fang M."/>
            <person name="Ma L."/>
            <person name="Zhao Y."/>
            <person name="Jiang S."/>
        </authorList>
    </citation>
    <scope>NUCLEOTIDE SEQUENCE [LARGE SCALE GENOMIC DNA]</scope>
    <source>
        <strain evidence="2">S2</strain>
        <tissue evidence="2">Leaf</tissue>
    </source>
</reference>
<evidence type="ECO:0000313" key="3">
    <source>
        <dbReference type="Proteomes" id="UP000327157"/>
    </source>
</evidence>
<feature type="region of interest" description="Disordered" evidence="1">
    <location>
        <begin position="1"/>
        <end position="25"/>
    </location>
</feature>
<accession>A0A5N5HN51</accession>
<dbReference type="OrthoDB" id="1432783at2759"/>
<evidence type="ECO:0000256" key="1">
    <source>
        <dbReference type="SAM" id="MobiDB-lite"/>
    </source>
</evidence>
<sequence>MAIEDVTSSKKFSQPRFKSFRDNSDPNYHIRHYLRTYLKRFQAELAEVEKPDGKLAIMTFKQGLYVHSPLSQKLNKGKHDYATLAEFFDIIDALTD</sequence>
<dbReference type="Proteomes" id="UP000327157">
    <property type="component" value="Chromosome 2"/>
</dbReference>
<comment type="caution">
    <text evidence="2">The sequence shown here is derived from an EMBL/GenBank/DDBJ whole genome shotgun (WGS) entry which is preliminary data.</text>
</comment>